<protein>
    <submittedName>
        <fullName evidence="3">VCBS repeat protein</fullName>
    </submittedName>
</protein>
<dbReference type="AlphaFoldDB" id="A0A2T0UMQ7"/>
<evidence type="ECO:0000256" key="1">
    <source>
        <dbReference type="ARBA" id="ARBA00022729"/>
    </source>
</evidence>
<dbReference type="Proteomes" id="UP000238176">
    <property type="component" value="Unassembled WGS sequence"/>
</dbReference>
<dbReference type="InterPro" id="IPR013517">
    <property type="entry name" value="FG-GAP"/>
</dbReference>
<gene>
    <name evidence="3" type="ORF">B0I28_104384</name>
</gene>
<dbReference type="PANTHER" id="PTHR44103:SF1">
    <property type="entry name" value="PROPROTEIN CONVERTASE P"/>
    <property type="match status" value="1"/>
</dbReference>
<reference evidence="3 4" key="1">
    <citation type="submission" date="2018-03" db="EMBL/GenBank/DDBJ databases">
        <title>Genomic Encyclopedia of Type Strains, Phase III (KMG-III): the genomes of soil and plant-associated and newly described type strains.</title>
        <authorList>
            <person name="Whitman W."/>
        </authorList>
    </citation>
    <scope>NUCLEOTIDE SEQUENCE [LARGE SCALE GENOMIC DNA]</scope>
    <source>
        <strain evidence="3 4">CGMCC 4.7067</strain>
    </source>
</reference>
<dbReference type="PROSITE" id="PS51318">
    <property type="entry name" value="TAT"/>
    <property type="match status" value="1"/>
</dbReference>
<dbReference type="OrthoDB" id="9764271at2"/>
<dbReference type="InterPro" id="IPR006311">
    <property type="entry name" value="TAT_signal"/>
</dbReference>
<dbReference type="InterPro" id="IPR028994">
    <property type="entry name" value="Integrin_alpha_N"/>
</dbReference>
<comment type="caution">
    <text evidence="3">The sequence shown here is derived from an EMBL/GenBank/DDBJ whole genome shotgun (WGS) entry which is preliminary data.</text>
</comment>
<dbReference type="SUPFAM" id="SSF69318">
    <property type="entry name" value="Integrin alpha N-terminal domain"/>
    <property type="match status" value="2"/>
</dbReference>
<name>A0A2T0UMQ7_9ACTN</name>
<sequence>MQRSTLRRRRLRAIPSATIAAAAAAAALLCSPGGAAAQDDEVLPTAVQSRNDFDGDGNQDLMVVRKSDGNLLFYAGNGDGTFDPSAVVDDGWGGLDVAMVGDATGDGLADLRARDTRTGVLYTYPGDGAGGFGDRIQADTGWSPIGAFAPLGAQADESGLLAVNRVDGKLYYYAPLADGTVADGVAVGTGWGGYDDLAGLGDLDGDGNADFLAHNTRNGSYYVYFGLGNQQFGNRVQVDHALGNDYDDRYYDQVAGVGDVDGDGFADVAAVDPRFSQMWLQGFDEDGATVHGGTLVGRGWGAMSLPAGDLDLVYDYTGDGKTDIIARNGTSGLTSLYYGRGTGTTFQSAVLGDELADMDLIETAGDANGDGFADLFARTQTGVLYIYPGTGTGDYDAAARDVVGSGWGAMSTIVGGHDHNSDGKPDLLAVEEATGRLWFYPGNGTGGWGTRTSLGTGWNGFSFLTAVGDLDHDGHADVIAVDDQTDCLNFFGGRGDGTLETGVQLNCGWNVMTAVVAVGDFNSDGHADWVGRHQNGVLYFYGGGGNGDIEMTWGFGNGWGSMDIIA</sequence>
<keyword evidence="1 2" id="KW-0732">Signal</keyword>
<keyword evidence="4" id="KW-1185">Reference proteome</keyword>
<dbReference type="PANTHER" id="PTHR44103">
    <property type="entry name" value="PROPROTEIN CONVERTASE P"/>
    <property type="match status" value="1"/>
</dbReference>
<organism evidence="3 4">
    <name type="scientific">Glycomyces artemisiae</name>
    <dbReference type="NCBI Taxonomy" id="1076443"/>
    <lineage>
        <taxon>Bacteria</taxon>
        <taxon>Bacillati</taxon>
        <taxon>Actinomycetota</taxon>
        <taxon>Actinomycetes</taxon>
        <taxon>Glycomycetales</taxon>
        <taxon>Glycomycetaceae</taxon>
        <taxon>Glycomyces</taxon>
    </lineage>
</organism>
<dbReference type="EMBL" id="PVTJ01000004">
    <property type="protein sequence ID" value="PRY59223.1"/>
    <property type="molecule type" value="Genomic_DNA"/>
</dbReference>
<dbReference type="RefSeq" id="WP_106364310.1">
    <property type="nucleotide sequence ID" value="NZ_PVTJ01000004.1"/>
</dbReference>
<dbReference type="Gene3D" id="2.130.10.130">
    <property type="entry name" value="Integrin alpha, N-terminal"/>
    <property type="match status" value="2"/>
</dbReference>
<evidence type="ECO:0000313" key="4">
    <source>
        <dbReference type="Proteomes" id="UP000238176"/>
    </source>
</evidence>
<feature type="signal peptide" evidence="2">
    <location>
        <begin position="1"/>
        <end position="37"/>
    </location>
</feature>
<accession>A0A2T0UMQ7</accession>
<feature type="chain" id="PRO_5015431690" evidence="2">
    <location>
        <begin position="38"/>
        <end position="566"/>
    </location>
</feature>
<evidence type="ECO:0000256" key="2">
    <source>
        <dbReference type="SAM" id="SignalP"/>
    </source>
</evidence>
<dbReference type="Pfam" id="PF13517">
    <property type="entry name" value="FG-GAP_3"/>
    <property type="match status" value="4"/>
</dbReference>
<evidence type="ECO:0000313" key="3">
    <source>
        <dbReference type="EMBL" id="PRY59223.1"/>
    </source>
</evidence>
<proteinExistence type="predicted"/>